<dbReference type="Proteomes" id="UP001064048">
    <property type="component" value="Chromosome 9"/>
</dbReference>
<dbReference type="EMBL" id="CM046109">
    <property type="protein sequence ID" value="KAI8441741.1"/>
    <property type="molecule type" value="Genomic_DNA"/>
</dbReference>
<organism evidence="1 2">
    <name type="scientific">Choristoneura fumiferana</name>
    <name type="common">Spruce budworm moth</name>
    <name type="synonym">Archips fumiferana</name>
    <dbReference type="NCBI Taxonomy" id="7141"/>
    <lineage>
        <taxon>Eukaryota</taxon>
        <taxon>Metazoa</taxon>
        <taxon>Ecdysozoa</taxon>
        <taxon>Arthropoda</taxon>
        <taxon>Hexapoda</taxon>
        <taxon>Insecta</taxon>
        <taxon>Pterygota</taxon>
        <taxon>Neoptera</taxon>
        <taxon>Endopterygota</taxon>
        <taxon>Lepidoptera</taxon>
        <taxon>Glossata</taxon>
        <taxon>Ditrysia</taxon>
        <taxon>Tortricoidea</taxon>
        <taxon>Tortricidae</taxon>
        <taxon>Tortricinae</taxon>
        <taxon>Choristoneura</taxon>
    </lineage>
</organism>
<reference evidence="1 2" key="1">
    <citation type="journal article" date="2022" name="Genome Biol. Evol.">
        <title>The Spruce Budworm Genome: Reconstructing the Evolutionary History of Antifreeze Proteins.</title>
        <authorList>
            <person name="Beliveau C."/>
            <person name="Gagne P."/>
            <person name="Picq S."/>
            <person name="Vernygora O."/>
            <person name="Keeling C.I."/>
            <person name="Pinkney K."/>
            <person name="Doucet D."/>
            <person name="Wen F."/>
            <person name="Johnston J.S."/>
            <person name="Maaroufi H."/>
            <person name="Boyle B."/>
            <person name="Laroche J."/>
            <person name="Dewar K."/>
            <person name="Juretic N."/>
            <person name="Blackburn G."/>
            <person name="Nisole A."/>
            <person name="Brunet B."/>
            <person name="Brandao M."/>
            <person name="Lumley L."/>
            <person name="Duan J."/>
            <person name="Quan G."/>
            <person name="Lucarotti C.J."/>
            <person name="Roe A.D."/>
            <person name="Sperling F.A.H."/>
            <person name="Levesque R.C."/>
            <person name="Cusson M."/>
        </authorList>
    </citation>
    <scope>NUCLEOTIDE SEQUENCE [LARGE SCALE GENOMIC DNA]</scope>
    <source>
        <strain evidence="1">Glfc:IPQL:Cfum</strain>
    </source>
</reference>
<evidence type="ECO:0000313" key="2">
    <source>
        <dbReference type="Proteomes" id="UP001064048"/>
    </source>
</evidence>
<accession>A0ACC0KZX6</accession>
<name>A0ACC0KZX6_CHOFU</name>
<gene>
    <name evidence="1" type="ORF">MSG28_005439</name>
</gene>
<sequence>MQELKEIFRFHGFRKVAMKYAGFGMKEMARSWLVPLQVAQLRKFVLSLTTADVETGPSGVRAQAMGSDGTLIEDFVFDSQPGSGAIGSRVLHCRNAPSPGATSSLAIAKMIADKMDDQFKLSNKTSASSK</sequence>
<keyword evidence="2" id="KW-1185">Reference proteome</keyword>
<comment type="caution">
    <text evidence="1">The sequence shown here is derived from an EMBL/GenBank/DDBJ whole genome shotgun (WGS) entry which is preliminary data.</text>
</comment>
<proteinExistence type="predicted"/>
<evidence type="ECO:0000313" key="1">
    <source>
        <dbReference type="EMBL" id="KAI8441741.1"/>
    </source>
</evidence>
<protein>
    <submittedName>
        <fullName evidence="1">Uncharacterized protein</fullName>
    </submittedName>
</protein>